<evidence type="ECO:0000313" key="2">
    <source>
        <dbReference type="EMBL" id="KAI5059585.1"/>
    </source>
</evidence>
<dbReference type="AlphaFoldDB" id="A0A9D4U1C3"/>
<keyword evidence="3" id="KW-1185">Reference proteome</keyword>
<comment type="caution">
    <text evidence="2">The sequence shown here is derived from an EMBL/GenBank/DDBJ whole genome shotgun (WGS) entry which is preliminary data.</text>
</comment>
<sequence length="81" mass="9195">MQGKEGPLFDLRWCRARRPTPDKAPLSASRDRPCYLSAQVVICFFRFIVLLNDAHGARMSQRMDRQDPCRAVERGSAINGS</sequence>
<name>A0A9D4U1C3_ADICA</name>
<accession>A0A9D4U1C3</accession>
<proteinExistence type="predicted"/>
<dbReference type="Proteomes" id="UP000886520">
    <property type="component" value="Chromosome 25"/>
</dbReference>
<feature type="compositionally biased region" description="Basic and acidic residues" evidence="1">
    <location>
        <begin position="62"/>
        <end position="73"/>
    </location>
</feature>
<evidence type="ECO:0000256" key="1">
    <source>
        <dbReference type="SAM" id="MobiDB-lite"/>
    </source>
</evidence>
<gene>
    <name evidence="2" type="ORF">GOP47_0025904</name>
</gene>
<protein>
    <submittedName>
        <fullName evidence="2">Uncharacterized protein</fullName>
    </submittedName>
</protein>
<evidence type="ECO:0000313" key="3">
    <source>
        <dbReference type="Proteomes" id="UP000886520"/>
    </source>
</evidence>
<organism evidence="2 3">
    <name type="scientific">Adiantum capillus-veneris</name>
    <name type="common">Maidenhair fern</name>
    <dbReference type="NCBI Taxonomy" id="13818"/>
    <lineage>
        <taxon>Eukaryota</taxon>
        <taxon>Viridiplantae</taxon>
        <taxon>Streptophyta</taxon>
        <taxon>Embryophyta</taxon>
        <taxon>Tracheophyta</taxon>
        <taxon>Polypodiopsida</taxon>
        <taxon>Polypodiidae</taxon>
        <taxon>Polypodiales</taxon>
        <taxon>Pteridineae</taxon>
        <taxon>Pteridaceae</taxon>
        <taxon>Vittarioideae</taxon>
        <taxon>Adiantum</taxon>
    </lineage>
</organism>
<reference evidence="2" key="1">
    <citation type="submission" date="2021-01" db="EMBL/GenBank/DDBJ databases">
        <title>Adiantum capillus-veneris genome.</title>
        <authorList>
            <person name="Fang Y."/>
            <person name="Liao Q."/>
        </authorList>
    </citation>
    <scope>NUCLEOTIDE SEQUENCE</scope>
    <source>
        <strain evidence="2">H3</strain>
        <tissue evidence="2">Leaf</tissue>
    </source>
</reference>
<dbReference type="EMBL" id="JABFUD020000025">
    <property type="protein sequence ID" value="KAI5059585.1"/>
    <property type="molecule type" value="Genomic_DNA"/>
</dbReference>
<feature type="region of interest" description="Disordered" evidence="1">
    <location>
        <begin position="62"/>
        <end position="81"/>
    </location>
</feature>